<protein>
    <submittedName>
        <fullName evidence="2">Uncharacterized protein</fullName>
    </submittedName>
</protein>
<dbReference type="AlphaFoldDB" id="A0A0A9H476"/>
<dbReference type="EMBL" id="GBRH01165876">
    <property type="protein sequence ID" value="JAE32020.1"/>
    <property type="molecule type" value="Transcribed_RNA"/>
</dbReference>
<reference evidence="2" key="2">
    <citation type="journal article" date="2015" name="Data Brief">
        <title>Shoot transcriptome of the giant reed, Arundo donax.</title>
        <authorList>
            <person name="Barrero R.A."/>
            <person name="Guerrero F.D."/>
            <person name="Moolhuijzen P."/>
            <person name="Goolsby J.A."/>
            <person name="Tidwell J."/>
            <person name="Bellgard S.E."/>
            <person name="Bellgard M.I."/>
        </authorList>
    </citation>
    <scope>NUCLEOTIDE SEQUENCE</scope>
    <source>
        <tissue evidence="2">Shoot tissue taken approximately 20 cm above the soil surface</tissue>
    </source>
</reference>
<keyword evidence="1" id="KW-0472">Membrane</keyword>
<keyword evidence="1" id="KW-0812">Transmembrane</keyword>
<reference evidence="2" key="1">
    <citation type="submission" date="2014-09" db="EMBL/GenBank/DDBJ databases">
        <authorList>
            <person name="Magalhaes I.L.F."/>
            <person name="Oliveira U."/>
            <person name="Santos F.R."/>
            <person name="Vidigal T.H.D.A."/>
            <person name="Brescovit A.D."/>
            <person name="Santos A.J."/>
        </authorList>
    </citation>
    <scope>NUCLEOTIDE SEQUENCE</scope>
    <source>
        <tissue evidence="2">Shoot tissue taken approximately 20 cm above the soil surface</tissue>
    </source>
</reference>
<accession>A0A0A9H476</accession>
<feature type="transmembrane region" description="Helical" evidence="1">
    <location>
        <begin position="30"/>
        <end position="54"/>
    </location>
</feature>
<keyword evidence="1" id="KW-1133">Transmembrane helix</keyword>
<evidence type="ECO:0000256" key="1">
    <source>
        <dbReference type="SAM" id="Phobius"/>
    </source>
</evidence>
<sequence>MTNTPIYHMSMCTCCLKLWLVGWMDKTKTFILFLFLSLYLFLVLDNVFPLFCLMEIGKASIQKKLNFMYLLNGS</sequence>
<evidence type="ECO:0000313" key="2">
    <source>
        <dbReference type="EMBL" id="JAE32020.1"/>
    </source>
</evidence>
<proteinExistence type="predicted"/>
<organism evidence="2">
    <name type="scientific">Arundo donax</name>
    <name type="common">Giant reed</name>
    <name type="synonym">Donax arundinaceus</name>
    <dbReference type="NCBI Taxonomy" id="35708"/>
    <lineage>
        <taxon>Eukaryota</taxon>
        <taxon>Viridiplantae</taxon>
        <taxon>Streptophyta</taxon>
        <taxon>Embryophyta</taxon>
        <taxon>Tracheophyta</taxon>
        <taxon>Spermatophyta</taxon>
        <taxon>Magnoliopsida</taxon>
        <taxon>Liliopsida</taxon>
        <taxon>Poales</taxon>
        <taxon>Poaceae</taxon>
        <taxon>PACMAD clade</taxon>
        <taxon>Arundinoideae</taxon>
        <taxon>Arundineae</taxon>
        <taxon>Arundo</taxon>
    </lineage>
</organism>
<name>A0A0A9H476_ARUDO</name>